<keyword evidence="1" id="KW-0805">Transcription regulation</keyword>
<dbReference type="EMBL" id="QVEV01000014">
    <property type="protein sequence ID" value="RGC15314.1"/>
    <property type="molecule type" value="Genomic_DNA"/>
</dbReference>
<gene>
    <name evidence="5" type="ORF">DXA38_10650</name>
</gene>
<dbReference type="SMART" id="SM00342">
    <property type="entry name" value="HTH_ARAC"/>
    <property type="match status" value="1"/>
</dbReference>
<sequence length="297" mass="34546">MQIITDDTNKEIKAHGSHPFPLLVSYEKITAYDSGSFHWHWHPEIEITLITSGEMLYRINHQEYHVKKGDAIFANANALHTGTMYQDQDCTYISITFDSRLLSGFEGSLIHSKYVKPLVNDLSLSSYCFNGSAPWHVTITAAIQRIARNYEEKADTYELTILMELYTILKTLHLHMRSEHRLSSCELLNYDRVRTILLFVEDNYDRELTLHEIADQIHVCKNECCRIFKSYMHQTLFSFILEFRIEKSIGYLMSGSYTISEISQLCGFNDSNYFSRVFKKQKGCSPLQYRSNIKAQS</sequence>
<evidence type="ECO:0000259" key="4">
    <source>
        <dbReference type="PROSITE" id="PS01124"/>
    </source>
</evidence>
<reference evidence="5 6" key="1">
    <citation type="submission" date="2018-08" db="EMBL/GenBank/DDBJ databases">
        <title>A genome reference for cultivated species of the human gut microbiota.</title>
        <authorList>
            <person name="Zou Y."/>
            <person name="Xue W."/>
            <person name="Luo G."/>
        </authorList>
    </citation>
    <scope>NUCLEOTIDE SEQUENCE [LARGE SCALE GENOMIC DNA]</scope>
    <source>
        <strain evidence="5 6">OF01-2LB</strain>
    </source>
</reference>
<dbReference type="GO" id="GO:0043565">
    <property type="term" value="F:sequence-specific DNA binding"/>
    <property type="evidence" value="ECO:0007669"/>
    <property type="project" value="InterPro"/>
</dbReference>
<dbReference type="InterPro" id="IPR009057">
    <property type="entry name" value="Homeodomain-like_sf"/>
</dbReference>
<dbReference type="PROSITE" id="PS01124">
    <property type="entry name" value="HTH_ARAC_FAMILY_2"/>
    <property type="match status" value="1"/>
</dbReference>
<dbReference type="GO" id="GO:0003700">
    <property type="term" value="F:DNA-binding transcription factor activity"/>
    <property type="evidence" value="ECO:0007669"/>
    <property type="project" value="InterPro"/>
</dbReference>
<dbReference type="SUPFAM" id="SSF51215">
    <property type="entry name" value="Regulatory protein AraC"/>
    <property type="match status" value="1"/>
</dbReference>
<dbReference type="Proteomes" id="UP000260025">
    <property type="component" value="Unassembled WGS sequence"/>
</dbReference>
<dbReference type="Gene3D" id="1.10.10.60">
    <property type="entry name" value="Homeodomain-like"/>
    <property type="match status" value="2"/>
</dbReference>
<dbReference type="PANTHER" id="PTHR43280:SF2">
    <property type="entry name" value="HTH-TYPE TRANSCRIPTIONAL REGULATOR EXSA"/>
    <property type="match status" value="1"/>
</dbReference>
<dbReference type="RefSeq" id="WP_117443175.1">
    <property type="nucleotide sequence ID" value="NZ_QVEV01000014.1"/>
</dbReference>
<keyword evidence="3" id="KW-0804">Transcription</keyword>
<organism evidence="5 6">
    <name type="scientific">Clostridium innocuum</name>
    <dbReference type="NCBI Taxonomy" id="1522"/>
    <lineage>
        <taxon>Bacteria</taxon>
        <taxon>Bacillati</taxon>
        <taxon>Bacillota</taxon>
        <taxon>Clostridia</taxon>
        <taxon>Eubacteriales</taxon>
        <taxon>Clostridiaceae</taxon>
        <taxon>Clostridium</taxon>
    </lineage>
</organism>
<accession>A0A3E2VVQ4</accession>
<dbReference type="Pfam" id="PF12833">
    <property type="entry name" value="HTH_18"/>
    <property type="match status" value="1"/>
</dbReference>
<comment type="caution">
    <text evidence="5">The sequence shown here is derived from an EMBL/GenBank/DDBJ whole genome shotgun (WGS) entry which is preliminary data.</text>
</comment>
<feature type="domain" description="HTH araC/xylS-type" evidence="4">
    <location>
        <begin position="194"/>
        <end position="292"/>
    </location>
</feature>
<evidence type="ECO:0000256" key="2">
    <source>
        <dbReference type="ARBA" id="ARBA00023125"/>
    </source>
</evidence>
<dbReference type="OrthoDB" id="9778008at2"/>
<dbReference type="InterPro" id="IPR018062">
    <property type="entry name" value="HTH_AraC-typ_CS"/>
</dbReference>
<dbReference type="AlphaFoldDB" id="A0A3E2VVQ4"/>
<proteinExistence type="predicted"/>
<dbReference type="Gene3D" id="2.60.120.10">
    <property type="entry name" value="Jelly Rolls"/>
    <property type="match status" value="1"/>
</dbReference>
<dbReference type="InterPro" id="IPR003313">
    <property type="entry name" value="AraC-bd"/>
</dbReference>
<dbReference type="PROSITE" id="PS00041">
    <property type="entry name" value="HTH_ARAC_FAMILY_1"/>
    <property type="match status" value="1"/>
</dbReference>
<dbReference type="PRINTS" id="PR00032">
    <property type="entry name" value="HTHARAC"/>
</dbReference>
<dbReference type="InterPro" id="IPR020449">
    <property type="entry name" value="Tscrpt_reg_AraC-type_HTH"/>
</dbReference>
<dbReference type="InterPro" id="IPR037923">
    <property type="entry name" value="HTH-like"/>
</dbReference>
<evidence type="ECO:0000313" key="6">
    <source>
        <dbReference type="Proteomes" id="UP000260025"/>
    </source>
</evidence>
<protein>
    <submittedName>
        <fullName evidence="5">AraC family transcriptional regulator</fullName>
    </submittedName>
</protein>
<dbReference type="InterPro" id="IPR014710">
    <property type="entry name" value="RmlC-like_jellyroll"/>
</dbReference>
<evidence type="ECO:0000256" key="3">
    <source>
        <dbReference type="ARBA" id="ARBA00023163"/>
    </source>
</evidence>
<dbReference type="CDD" id="cd02208">
    <property type="entry name" value="cupin_RmlC-like"/>
    <property type="match status" value="1"/>
</dbReference>
<name>A0A3E2VVQ4_CLOIN</name>
<dbReference type="Pfam" id="PF02311">
    <property type="entry name" value="AraC_binding"/>
    <property type="match status" value="1"/>
</dbReference>
<dbReference type="PANTHER" id="PTHR43280">
    <property type="entry name" value="ARAC-FAMILY TRANSCRIPTIONAL REGULATOR"/>
    <property type="match status" value="1"/>
</dbReference>
<evidence type="ECO:0000313" key="5">
    <source>
        <dbReference type="EMBL" id="RGC15314.1"/>
    </source>
</evidence>
<evidence type="ECO:0000256" key="1">
    <source>
        <dbReference type="ARBA" id="ARBA00023015"/>
    </source>
</evidence>
<dbReference type="SUPFAM" id="SSF46689">
    <property type="entry name" value="Homeodomain-like"/>
    <property type="match status" value="1"/>
</dbReference>
<keyword evidence="2" id="KW-0238">DNA-binding</keyword>
<dbReference type="InterPro" id="IPR018060">
    <property type="entry name" value="HTH_AraC"/>
</dbReference>